<evidence type="ECO:0000313" key="2">
    <source>
        <dbReference type="Proteomes" id="UP001208570"/>
    </source>
</evidence>
<comment type="caution">
    <text evidence="1">The sequence shown here is derived from an EMBL/GenBank/DDBJ whole genome shotgun (WGS) entry which is preliminary data.</text>
</comment>
<accession>A0AAD9N6M9</accession>
<protein>
    <submittedName>
        <fullName evidence="1">Uncharacterized protein</fullName>
    </submittedName>
</protein>
<reference evidence="1" key="1">
    <citation type="journal article" date="2023" name="Mol. Biol. Evol.">
        <title>Third-Generation Sequencing Reveals the Adaptive Role of the Epigenome in Three Deep-Sea Polychaetes.</title>
        <authorList>
            <person name="Perez M."/>
            <person name="Aroh O."/>
            <person name="Sun Y."/>
            <person name="Lan Y."/>
            <person name="Juniper S.K."/>
            <person name="Young C.R."/>
            <person name="Angers B."/>
            <person name="Qian P.Y."/>
        </authorList>
    </citation>
    <scope>NUCLEOTIDE SEQUENCE</scope>
    <source>
        <strain evidence="1">P08H-3</strain>
    </source>
</reference>
<evidence type="ECO:0000313" key="1">
    <source>
        <dbReference type="EMBL" id="KAK2157448.1"/>
    </source>
</evidence>
<dbReference type="Proteomes" id="UP001208570">
    <property type="component" value="Unassembled WGS sequence"/>
</dbReference>
<keyword evidence="2" id="KW-1185">Reference proteome</keyword>
<dbReference type="EMBL" id="JAODUP010000191">
    <property type="protein sequence ID" value="KAK2157448.1"/>
    <property type="molecule type" value="Genomic_DNA"/>
</dbReference>
<dbReference type="AlphaFoldDB" id="A0AAD9N6M9"/>
<organism evidence="1 2">
    <name type="scientific">Paralvinella palmiformis</name>
    <dbReference type="NCBI Taxonomy" id="53620"/>
    <lineage>
        <taxon>Eukaryota</taxon>
        <taxon>Metazoa</taxon>
        <taxon>Spiralia</taxon>
        <taxon>Lophotrochozoa</taxon>
        <taxon>Annelida</taxon>
        <taxon>Polychaeta</taxon>
        <taxon>Sedentaria</taxon>
        <taxon>Canalipalpata</taxon>
        <taxon>Terebellida</taxon>
        <taxon>Terebelliformia</taxon>
        <taxon>Alvinellidae</taxon>
        <taxon>Paralvinella</taxon>
    </lineage>
</organism>
<proteinExistence type="predicted"/>
<sequence>MVFISLITYCGVLSNDCIFSTILNLKSSNNSVTESHIVKDFYNDCEFLSYRNPTKCEAANIVVRDDSTCWRKFVLLNTTRNKLFVLVPYQNGNIYHGAQVGNNLELLFISYLLKIIECNLP</sequence>
<gene>
    <name evidence="1" type="ORF">LSH36_191g02039</name>
</gene>
<name>A0AAD9N6M9_9ANNE</name>